<evidence type="ECO:0008006" key="5">
    <source>
        <dbReference type="Google" id="ProtNLM"/>
    </source>
</evidence>
<dbReference type="VEuPathDB" id="FungiDB:KRP22_13048"/>
<reference evidence="4" key="1">
    <citation type="journal article" date="2006" name="Science">
        <title>Phytophthora genome sequences uncover evolutionary origins and mechanisms of pathogenesis.</title>
        <authorList>
            <person name="Tyler B.M."/>
            <person name="Tripathy S."/>
            <person name="Zhang X."/>
            <person name="Dehal P."/>
            <person name="Jiang R.H."/>
            <person name="Aerts A."/>
            <person name="Arredondo F.D."/>
            <person name="Baxter L."/>
            <person name="Bensasson D."/>
            <person name="Beynon J.L."/>
            <person name="Chapman J."/>
            <person name="Damasceno C.M."/>
            <person name="Dorrance A.E."/>
            <person name="Dou D."/>
            <person name="Dickerman A.W."/>
            <person name="Dubchak I.L."/>
            <person name="Garbelotto M."/>
            <person name="Gijzen M."/>
            <person name="Gordon S.G."/>
            <person name="Govers F."/>
            <person name="Grunwald N.J."/>
            <person name="Huang W."/>
            <person name="Ivors K.L."/>
            <person name="Jones R.W."/>
            <person name="Kamoun S."/>
            <person name="Krampis K."/>
            <person name="Lamour K.H."/>
            <person name="Lee M.K."/>
            <person name="McDonald W.H."/>
            <person name="Medina M."/>
            <person name="Meijer H.J."/>
            <person name="Nordberg E.K."/>
            <person name="Maclean D.J."/>
            <person name="Ospina-Giraldo M.D."/>
            <person name="Morris P.F."/>
            <person name="Phuntumart V."/>
            <person name="Putnam N.H."/>
            <person name="Rash S."/>
            <person name="Rose J.K."/>
            <person name="Sakihama Y."/>
            <person name="Salamov A.A."/>
            <person name="Savidor A."/>
            <person name="Scheuring C.F."/>
            <person name="Smith B.M."/>
            <person name="Sobral B.W."/>
            <person name="Terry A."/>
            <person name="Torto-Alalibo T.A."/>
            <person name="Win J."/>
            <person name="Xu Z."/>
            <person name="Zhang H."/>
            <person name="Grigoriev I.V."/>
            <person name="Rokhsar D.S."/>
            <person name="Boore J.L."/>
        </authorList>
    </citation>
    <scope>NUCLEOTIDE SEQUENCE [LARGE SCALE GENOMIC DNA]</scope>
    <source>
        <strain evidence="4">Pr102</strain>
    </source>
</reference>
<dbReference type="EMBL" id="DS566286">
    <property type="status" value="NOT_ANNOTATED_CDS"/>
    <property type="molecule type" value="Genomic_DNA"/>
</dbReference>
<accession>H3H544</accession>
<reference evidence="3" key="2">
    <citation type="submission" date="2015-06" db="UniProtKB">
        <authorList>
            <consortium name="EnsemblProtists"/>
        </authorList>
    </citation>
    <scope>IDENTIFICATION</scope>
    <source>
        <strain evidence="3">Pr102</strain>
    </source>
</reference>
<dbReference type="PANTHER" id="PTHR15907">
    <property type="entry name" value="DUF614 FAMILY PROTEIN-RELATED"/>
    <property type="match status" value="1"/>
</dbReference>
<dbReference type="STRING" id="164328.H3H544"/>
<dbReference type="AlphaFoldDB" id="H3H544"/>
<keyword evidence="4" id="KW-1185">Reference proteome</keyword>
<name>H3H544_PHYRM</name>
<feature type="region of interest" description="Disordered" evidence="1">
    <location>
        <begin position="1"/>
        <end position="41"/>
    </location>
</feature>
<dbReference type="EnsemblProtists" id="Phyra85728">
    <property type="protein sequence ID" value="Phyra85728"/>
    <property type="gene ID" value="Phyra85728"/>
</dbReference>
<keyword evidence="2" id="KW-0812">Transmembrane</keyword>
<feature type="transmembrane region" description="Helical" evidence="2">
    <location>
        <begin position="90"/>
        <end position="112"/>
    </location>
</feature>
<dbReference type="NCBIfam" id="TIGR01571">
    <property type="entry name" value="A_thal_Cys_rich"/>
    <property type="match status" value="2"/>
</dbReference>
<feature type="compositionally biased region" description="Polar residues" evidence="1">
    <location>
        <begin position="1"/>
        <end position="10"/>
    </location>
</feature>
<keyword evidence="2" id="KW-0472">Membrane</keyword>
<feature type="transmembrane region" description="Helical" evidence="2">
    <location>
        <begin position="302"/>
        <end position="324"/>
    </location>
</feature>
<dbReference type="InterPro" id="IPR006461">
    <property type="entry name" value="PLAC_motif_containing"/>
</dbReference>
<dbReference type="Proteomes" id="UP000005238">
    <property type="component" value="Unassembled WGS sequence"/>
</dbReference>
<evidence type="ECO:0000256" key="1">
    <source>
        <dbReference type="SAM" id="MobiDB-lite"/>
    </source>
</evidence>
<feature type="transmembrane region" description="Helical" evidence="2">
    <location>
        <begin position="140"/>
        <end position="160"/>
    </location>
</feature>
<proteinExistence type="predicted"/>
<feature type="transmembrane region" description="Helical" evidence="2">
    <location>
        <begin position="354"/>
        <end position="375"/>
    </location>
</feature>
<evidence type="ECO:0000313" key="4">
    <source>
        <dbReference type="Proteomes" id="UP000005238"/>
    </source>
</evidence>
<organism evidence="3 4">
    <name type="scientific">Phytophthora ramorum</name>
    <name type="common">Sudden oak death agent</name>
    <dbReference type="NCBI Taxonomy" id="164328"/>
    <lineage>
        <taxon>Eukaryota</taxon>
        <taxon>Sar</taxon>
        <taxon>Stramenopiles</taxon>
        <taxon>Oomycota</taxon>
        <taxon>Peronosporomycetes</taxon>
        <taxon>Peronosporales</taxon>
        <taxon>Peronosporaceae</taxon>
        <taxon>Phytophthora</taxon>
    </lineage>
</organism>
<dbReference type="Pfam" id="PF04749">
    <property type="entry name" value="PLAC8"/>
    <property type="match status" value="2"/>
</dbReference>
<evidence type="ECO:0000256" key="2">
    <source>
        <dbReference type="SAM" id="Phobius"/>
    </source>
</evidence>
<keyword evidence="2" id="KW-1133">Transmembrane helix</keyword>
<dbReference type="HOGENOM" id="CLU_614650_0_0_1"/>
<dbReference type="eggNOG" id="ENOG502SG3B">
    <property type="taxonomic scope" value="Eukaryota"/>
</dbReference>
<dbReference type="VEuPathDB" id="FungiDB:KRP23_12468"/>
<sequence length="435" mass="47782">MNQTLSTETPSKPVEAPYWDQPTTSTAKPVNAGATKDLESEDELTRGQWQVGFWDCFTTLMPNCFMVTFCSCISVAQISARLGVTTYSKALIACLVVIVSEFVFSSIASSAASSSYTVETNSDGTAYSYSTSTGGGAAVIVYRAVMILIHVVFAVFVMHLRTKTRERFQIPGNSRNDFFAAFCCSCCALAQMATHIKSYTPAPLLRHALANSLRSATDFTLTMDEQYVKSARSGESDVAAYAAHIDTPTATGTWSTALFGCFTDLVPNCAMVTFCPCVSVAQVASKLEVMEKFSAKFRLTPYWIALFSSLVVVVGQYVMLALFINQVAVIVTSDSVVWGYIKYKYHHWGEDDTWYIYLILAGVCYVLFSATVWQLRAKARSQLQIRGNWCEDCWSSFWCPCCALAQTATQVHSYTPGSCSFGPPPADTLPAYSQH</sequence>
<protein>
    <recommendedName>
        <fullName evidence="5">PLAC8 family protein</fullName>
    </recommendedName>
</protein>
<dbReference type="VEuPathDB" id="FungiDB:KRP23_12467"/>
<evidence type="ECO:0000313" key="3">
    <source>
        <dbReference type="EnsemblProtists" id="Phyra85728"/>
    </source>
</evidence>
<dbReference type="InParanoid" id="H3H544"/>
<dbReference type="VEuPathDB" id="FungiDB:KRP22_817"/>